<dbReference type="Pfam" id="PF00320">
    <property type="entry name" value="GATA"/>
    <property type="match status" value="1"/>
</dbReference>
<evidence type="ECO:0000256" key="5">
    <source>
        <dbReference type="ARBA" id="ARBA00023015"/>
    </source>
</evidence>
<feature type="compositionally biased region" description="Low complexity" evidence="9">
    <location>
        <begin position="240"/>
        <end position="258"/>
    </location>
</feature>
<dbReference type="SUPFAM" id="SSF57716">
    <property type="entry name" value="Glucocorticoid receptor-like (DNA-binding domain)"/>
    <property type="match status" value="1"/>
</dbReference>
<feature type="compositionally biased region" description="Polar residues" evidence="9">
    <location>
        <begin position="1376"/>
        <end position="1387"/>
    </location>
</feature>
<feature type="region of interest" description="Disordered" evidence="9">
    <location>
        <begin position="78"/>
        <end position="129"/>
    </location>
</feature>
<feature type="region of interest" description="Disordered" evidence="9">
    <location>
        <begin position="1"/>
        <end position="25"/>
    </location>
</feature>
<evidence type="ECO:0000259" key="10">
    <source>
        <dbReference type="PROSITE" id="PS50114"/>
    </source>
</evidence>
<keyword evidence="12" id="KW-1185">Reference proteome</keyword>
<dbReference type="OrthoDB" id="515401at2759"/>
<dbReference type="GO" id="GO:0005634">
    <property type="term" value="C:nucleus"/>
    <property type="evidence" value="ECO:0007669"/>
    <property type="project" value="UniProtKB-SubCell"/>
</dbReference>
<organism evidence="11 12">
    <name type="scientific">Sporisorium graminicola</name>
    <dbReference type="NCBI Taxonomy" id="280036"/>
    <lineage>
        <taxon>Eukaryota</taxon>
        <taxon>Fungi</taxon>
        <taxon>Dikarya</taxon>
        <taxon>Basidiomycota</taxon>
        <taxon>Ustilaginomycotina</taxon>
        <taxon>Ustilaginomycetes</taxon>
        <taxon>Ustilaginales</taxon>
        <taxon>Ustilaginaceae</taxon>
        <taxon>Sporisorium</taxon>
    </lineage>
</organism>
<dbReference type="GO" id="GO:0000122">
    <property type="term" value="P:negative regulation of transcription by RNA polymerase II"/>
    <property type="evidence" value="ECO:0007669"/>
    <property type="project" value="TreeGrafter"/>
</dbReference>
<dbReference type="GO" id="GO:0000978">
    <property type="term" value="F:RNA polymerase II cis-regulatory region sequence-specific DNA binding"/>
    <property type="evidence" value="ECO:0007669"/>
    <property type="project" value="TreeGrafter"/>
</dbReference>
<dbReference type="InterPro" id="IPR000679">
    <property type="entry name" value="Znf_GATA"/>
</dbReference>
<evidence type="ECO:0000256" key="3">
    <source>
        <dbReference type="ARBA" id="ARBA00022771"/>
    </source>
</evidence>
<evidence type="ECO:0000256" key="1">
    <source>
        <dbReference type="ARBA" id="ARBA00004123"/>
    </source>
</evidence>
<dbReference type="EMBL" id="SRRM01000005">
    <property type="protein sequence ID" value="TKY89470.1"/>
    <property type="molecule type" value="Genomic_DNA"/>
</dbReference>
<dbReference type="GO" id="GO:0000981">
    <property type="term" value="F:DNA-binding transcription factor activity, RNA polymerase II-specific"/>
    <property type="evidence" value="ECO:0007669"/>
    <property type="project" value="TreeGrafter"/>
</dbReference>
<keyword evidence="4" id="KW-0862">Zinc</keyword>
<feature type="region of interest" description="Disordered" evidence="9">
    <location>
        <begin position="1099"/>
        <end position="1262"/>
    </location>
</feature>
<dbReference type="PROSITE" id="PS00344">
    <property type="entry name" value="GATA_ZN_FINGER_1"/>
    <property type="match status" value="1"/>
</dbReference>
<feature type="compositionally biased region" description="Polar residues" evidence="9">
    <location>
        <begin position="436"/>
        <end position="449"/>
    </location>
</feature>
<evidence type="ECO:0000313" key="12">
    <source>
        <dbReference type="Proteomes" id="UP000306050"/>
    </source>
</evidence>
<evidence type="ECO:0000256" key="9">
    <source>
        <dbReference type="SAM" id="MobiDB-lite"/>
    </source>
</evidence>
<keyword evidence="3 8" id="KW-0863">Zinc-finger</keyword>
<feature type="region of interest" description="Disordered" evidence="9">
    <location>
        <begin position="637"/>
        <end position="665"/>
    </location>
</feature>
<feature type="compositionally biased region" description="Low complexity" evidence="9">
    <location>
        <begin position="1327"/>
        <end position="1342"/>
    </location>
</feature>
<feature type="compositionally biased region" description="Polar residues" evidence="9">
    <location>
        <begin position="1100"/>
        <end position="1109"/>
    </location>
</feature>
<name>A0A4U7KY29_9BASI</name>
<feature type="compositionally biased region" description="Polar residues" evidence="9">
    <location>
        <begin position="259"/>
        <end position="272"/>
    </location>
</feature>
<evidence type="ECO:0000256" key="4">
    <source>
        <dbReference type="ARBA" id="ARBA00022833"/>
    </source>
</evidence>
<keyword evidence="2" id="KW-0479">Metal-binding</keyword>
<dbReference type="RefSeq" id="XP_029741455.1">
    <property type="nucleotide sequence ID" value="XM_029882600.1"/>
</dbReference>
<feature type="region of interest" description="Disordered" evidence="9">
    <location>
        <begin position="220"/>
        <end position="510"/>
    </location>
</feature>
<feature type="compositionally biased region" description="Low complexity" evidence="9">
    <location>
        <begin position="1"/>
        <end position="21"/>
    </location>
</feature>
<feature type="compositionally biased region" description="Polar residues" evidence="9">
    <location>
        <begin position="283"/>
        <end position="309"/>
    </location>
</feature>
<feature type="compositionally biased region" description="Acidic residues" evidence="9">
    <location>
        <begin position="492"/>
        <end position="504"/>
    </location>
</feature>
<evidence type="ECO:0000256" key="6">
    <source>
        <dbReference type="ARBA" id="ARBA00023163"/>
    </source>
</evidence>
<feature type="region of interest" description="Disordered" evidence="9">
    <location>
        <begin position="1032"/>
        <end position="1075"/>
    </location>
</feature>
<dbReference type="Proteomes" id="UP000306050">
    <property type="component" value="Chromosome SGRAM_12"/>
</dbReference>
<dbReference type="PANTHER" id="PTHR10071:SF281">
    <property type="entry name" value="BOX A-BINDING FACTOR-RELATED"/>
    <property type="match status" value="1"/>
</dbReference>
<dbReference type="PRINTS" id="PR00619">
    <property type="entry name" value="GATAZNFINGER"/>
</dbReference>
<evidence type="ECO:0000256" key="2">
    <source>
        <dbReference type="ARBA" id="ARBA00022723"/>
    </source>
</evidence>
<dbReference type="PANTHER" id="PTHR10071">
    <property type="entry name" value="TRANSCRIPTION FACTOR GATA FAMILY MEMBER"/>
    <property type="match status" value="1"/>
</dbReference>
<feature type="compositionally biased region" description="Low complexity" evidence="9">
    <location>
        <begin position="556"/>
        <end position="593"/>
    </location>
</feature>
<dbReference type="GeneID" id="40724896"/>
<feature type="compositionally biased region" description="Low complexity" evidence="9">
    <location>
        <begin position="450"/>
        <end position="465"/>
    </location>
</feature>
<dbReference type="InterPro" id="IPR039355">
    <property type="entry name" value="Transcription_factor_GATA"/>
</dbReference>
<feature type="region of interest" description="Disordered" evidence="9">
    <location>
        <begin position="549"/>
        <end position="593"/>
    </location>
</feature>
<reference evidence="11 12" key="1">
    <citation type="submission" date="2019-05" db="EMBL/GenBank/DDBJ databases">
        <title>Sporisorium graminicola CBS 10092 draft sequencing and annotation.</title>
        <authorList>
            <person name="Solano-Gonzalez S."/>
            <person name="Caddick M.X."/>
            <person name="Darby A."/>
        </authorList>
    </citation>
    <scope>NUCLEOTIDE SEQUENCE [LARGE SCALE GENOMIC DNA]</scope>
    <source>
        <strain evidence="11 12">CBS 10092</strain>
    </source>
</reference>
<evidence type="ECO:0000313" key="11">
    <source>
        <dbReference type="EMBL" id="TKY89470.1"/>
    </source>
</evidence>
<dbReference type="FunFam" id="3.30.50.10:FF:000007">
    <property type="entry name" value="Nitrogen regulatory AreA, N-terminal"/>
    <property type="match status" value="1"/>
</dbReference>
<dbReference type="InterPro" id="IPR013860">
    <property type="entry name" value="AreA_GATA"/>
</dbReference>
<dbReference type="GO" id="GO:0008270">
    <property type="term" value="F:zinc ion binding"/>
    <property type="evidence" value="ECO:0007669"/>
    <property type="project" value="UniProtKB-KW"/>
</dbReference>
<dbReference type="CDD" id="cd00202">
    <property type="entry name" value="ZnF_GATA"/>
    <property type="match status" value="1"/>
</dbReference>
<sequence>MPQLPLVLPGTPPLSGTTTPLTDEHQIPKFSFSNDFLTETANLKSDTATQTVPSPTSDPTPSRLPFNDNIITIQSLQHISKGGVRSTRPLSYYDPGESKPPTPPGAEGHSSYFATGSGEGRVGFTNTMSQGASVPQMSLLSQAMQQHLARQQMEGLPNNDQASIHSAAHTPSGSALPSPAFAGPSSPFTFAGAPGSEAGMRPPLPHQNSYGAAVAQMQQPFGPYMNHGHNRRQSGYTTNPHSAAPSAGPSRSSSPSRATQTMPNLPLDTSHQMGMPHNAARSLGQNQQPSPSQLGGADYSSTYGSQRTVNGFGPPHSSANSGMAPTPDSWTNQQSLGYVPTAQTPYGSQQTSMMPPVGFQPVSHGRHQSHPGQQQQSQHGQPQHGQPPLLQLSQPPPQFSSYRGAPDALLSPETASSDFAGFFSAPPPATSVAGPGSTNTMGSTVQQPGTSSRQSTAETRSRTSTAFTEDLSNVAAAIPGSLNMSRRGSAGAEDDAEDQTLDPDEMSKKDPLATQVWKMYAKQRSQLPNGARMENLTWRMMAMTLRKKKEQEALEAKQALDAQSNASRSHASSARHSPTLSSKSAAGSRRSSGSFPGEVFAGGFTAIKAEAADHPDSHIRAASGNVAKGKTRFAEVVQQEEEERGRRGRSPRTPESTAPPAGAVDIVDWRMKSKSRSRSRSVSAMDVDWRGVSRSRSRAPARLDTIEDEGALDGTGAFSRSAPNPNAASAFNFADLAAFDDTDAFGAFDSALDTDDFTDLLKSNGQLGGDGFQIPSAMGPASGGNFDVGSAGPGSSKRTASAVRKAQIQTAFRKAAHTDLFGADLDAWYEAAEASSRAAEAKKLSLDMASIGAANSFGAPFSTLDSIPGIGDFVGIAANQHPEYGFLPRLVRKTSFDHKVRERSMSRGPRRDQLAAEAMNNRKRPYRDDLSPARPAIQVPITIDQRIAAGLSRSIATLGGRGAGPSQLSNVPMSTFDFAVPHPGGGMNPQQMPMGASGPIPGPNQRGNEVTTDFDSLLETYASQAGTPLASPAGNLMAGTSASPQAALGSGSGASPVTNSAGPGHAMMGNLQGGAQNPSDLEAIMNMFYNSDAGLGGPQPSFTHINPNQVFGGGPMDAMSGSLGNLTGSGDEASSSWTYSPSSSAPSNGATPPGLQQSQYQSSPLAGGYRREPPLAPETSGSGSSRSNASPSMQAIQKAAALSEASRTKKLGVMPGGQASASGGPNGVHVRSVSGPGSGPSTGSGVNLKDLPSASSMATADPPTVCSNCHTTKTPLWRRDPEGQPLCNACGLFLKLHGVVRPLSLKTDVIKKRNRASGAQRADARGRGSISAGGANANIAPAGGHGGGAGGSTAKNGAGGAGAPSNSNAGQPGRSRANTNGSISGIRTGNVPIAPAPNPPVSSPGSTGLSSSKIEMKRQRK</sequence>
<feature type="domain" description="GATA-type" evidence="10">
    <location>
        <begin position="1260"/>
        <end position="1313"/>
    </location>
</feature>
<dbReference type="KEGG" id="sgra:EX895_002001"/>
<dbReference type="PROSITE" id="PS50114">
    <property type="entry name" value="GATA_ZN_FINGER_2"/>
    <property type="match status" value="1"/>
</dbReference>
<proteinExistence type="predicted"/>
<feature type="compositionally biased region" description="Low complexity" evidence="9">
    <location>
        <begin position="370"/>
        <end position="393"/>
    </location>
</feature>
<protein>
    <recommendedName>
        <fullName evidence="10">GATA-type domain-containing protein</fullName>
    </recommendedName>
</protein>
<dbReference type="Pfam" id="PF08550">
    <property type="entry name" value="GATA_AreA"/>
    <property type="match status" value="1"/>
</dbReference>
<feature type="region of interest" description="Disordered" evidence="9">
    <location>
        <begin position="1313"/>
        <end position="1421"/>
    </location>
</feature>
<dbReference type="InterPro" id="IPR013088">
    <property type="entry name" value="Znf_NHR/GATA"/>
</dbReference>
<keyword evidence="5" id="KW-0805">Transcription regulation</keyword>
<feature type="compositionally biased region" description="Polar residues" evidence="9">
    <location>
        <begin position="317"/>
        <end position="353"/>
    </location>
</feature>
<feature type="compositionally biased region" description="Low complexity" evidence="9">
    <location>
        <begin position="1133"/>
        <end position="1153"/>
    </location>
</feature>
<feature type="region of interest" description="Disordered" evidence="9">
    <location>
        <begin position="44"/>
        <end position="66"/>
    </location>
</feature>
<dbReference type="Gene3D" id="3.30.50.10">
    <property type="entry name" value="Erythroid Transcription Factor GATA-1, subunit A"/>
    <property type="match status" value="1"/>
</dbReference>
<comment type="caution">
    <text evidence="11">The sequence shown here is derived from an EMBL/GenBank/DDBJ whole genome shotgun (WGS) entry which is preliminary data.</text>
</comment>
<evidence type="ECO:0000256" key="8">
    <source>
        <dbReference type="PROSITE-ProRule" id="PRU00094"/>
    </source>
</evidence>
<accession>A0A4U7KY29</accession>
<feature type="region of interest" description="Disordered" evidence="9">
    <location>
        <begin position="161"/>
        <end position="208"/>
    </location>
</feature>
<feature type="compositionally biased region" description="Low complexity" evidence="9">
    <location>
        <begin position="1180"/>
        <end position="1192"/>
    </location>
</feature>
<feature type="compositionally biased region" description="Gly residues" evidence="9">
    <location>
        <begin position="1343"/>
        <end position="1362"/>
    </location>
</feature>
<gene>
    <name evidence="11" type="ORF">EX895_002001</name>
</gene>
<feature type="compositionally biased region" description="Low complexity" evidence="9">
    <location>
        <begin position="171"/>
        <end position="188"/>
    </location>
</feature>
<feature type="compositionally biased region" description="Low complexity" evidence="9">
    <location>
        <begin position="49"/>
        <end position="61"/>
    </location>
</feature>
<keyword evidence="7" id="KW-0539">Nucleus</keyword>
<feature type="compositionally biased region" description="Low complexity" evidence="9">
    <location>
        <begin position="1403"/>
        <end position="1412"/>
    </location>
</feature>
<evidence type="ECO:0000256" key="7">
    <source>
        <dbReference type="ARBA" id="ARBA00023242"/>
    </source>
</evidence>
<dbReference type="SMART" id="SM00401">
    <property type="entry name" value="ZnF_GATA"/>
    <property type="match status" value="1"/>
</dbReference>
<dbReference type="GO" id="GO:0045944">
    <property type="term" value="P:positive regulation of transcription by RNA polymerase II"/>
    <property type="evidence" value="ECO:0007669"/>
    <property type="project" value="TreeGrafter"/>
</dbReference>
<comment type="subcellular location">
    <subcellularLocation>
        <location evidence="1">Nucleus</location>
    </subcellularLocation>
</comment>
<feature type="compositionally biased region" description="Polar residues" evidence="9">
    <location>
        <begin position="1154"/>
        <end position="1164"/>
    </location>
</feature>
<keyword evidence="6" id="KW-0804">Transcription</keyword>